<protein>
    <submittedName>
        <fullName evidence="1">(northern house mosquito) hypothetical protein</fullName>
    </submittedName>
</protein>
<accession>A0A8D8BD77</accession>
<reference evidence="1" key="1">
    <citation type="submission" date="2021-05" db="EMBL/GenBank/DDBJ databases">
        <authorList>
            <person name="Alioto T."/>
            <person name="Alioto T."/>
            <person name="Gomez Garrido J."/>
        </authorList>
    </citation>
    <scope>NUCLEOTIDE SEQUENCE</scope>
</reference>
<proteinExistence type="predicted"/>
<dbReference type="AlphaFoldDB" id="A0A8D8BD77"/>
<sequence>MIISMANFDFYILRRWNISKISHDLGLILLFWRMSWVRRARTAGNPGPVAPLVVFILACLRFPLFIALDYNINVRVFIAFGATRDHADTRSTTHRQTQTPFTLPSPGIGGTMLRNVFEIVFISLSRMHHQRTFPLINLESLTKKFSNKQVLVRFPQSFAVIFCYNK</sequence>
<dbReference type="EMBL" id="HBUE01062935">
    <property type="protein sequence ID" value="CAG6469416.1"/>
    <property type="molecule type" value="Transcribed_RNA"/>
</dbReference>
<name>A0A8D8BD77_CULPI</name>
<evidence type="ECO:0000313" key="1">
    <source>
        <dbReference type="EMBL" id="CAG6469416.1"/>
    </source>
</evidence>
<organism evidence="1">
    <name type="scientific">Culex pipiens</name>
    <name type="common">House mosquito</name>
    <dbReference type="NCBI Taxonomy" id="7175"/>
    <lineage>
        <taxon>Eukaryota</taxon>
        <taxon>Metazoa</taxon>
        <taxon>Ecdysozoa</taxon>
        <taxon>Arthropoda</taxon>
        <taxon>Hexapoda</taxon>
        <taxon>Insecta</taxon>
        <taxon>Pterygota</taxon>
        <taxon>Neoptera</taxon>
        <taxon>Endopterygota</taxon>
        <taxon>Diptera</taxon>
        <taxon>Nematocera</taxon>
        <taxon>Culicoidea</taxon>
        <taxon>Culicidae</taxon>
        <taxon>Culicinae</taxon>
        <taxon>Culicini</taxon>
        <taxon>Culex</taxon>
        <taxon>Culex</taxon>
    </lineage>
</organism>